<dbReference type="EMBL" id="JQ513383">
    <property type="protein sequence ID" value="AFA44475.1"/>
    <property type="molecule type" value="Genomic_DNA"/>
</dbReference>
<reference evidence="1 2" key="1">
    <citation type="journal article" date="2012" name="J. Virol.">
        <title>Genome of Klebsiella sp.-Infecting Bacteriophage vB_KleM_RaK2.</title>
        <authorList>
            <person name="Simoliunas E."/>
            <person name="Kaliniene L."/>
            <person name="Truncaite L."/>
            <person name="Klausa V."/>
            <person name="Zajanckauskaite A."/>
            <person name="Meskys R."/>
        </authorList>
    </citation>
    <scope>NUCLEOTIDE SEQUENCE [LARGE SCALE GENOMIC DNA]</scope>
</reference>
<accession>H6X409</accession>
<protein>
    <submittedName>
        <fullName evidence="1">Uncharacterized protein</fullName>
    </submittedName>
</protein>
<dbReference type="GeneID" id="14012790"/>
<dbReference type="RefSeq" id="YP_007007357.1">
    <property type="nucleotide sequence ID" value="NC_019526.1"/>
</dbReference>
<evidence type="ECO:0000313" key="1">
    <source>
        <dbReference type="EMBL" id="AFA44475.1"/>
    </source>
</evidence>
<keyword evidence="2" id="KW-1185">Reference proteome</keyword>
<gene>
    <name evidence="1" type="ORF">RaK2_00202</name>
</gene>
<organism evidence="1 2">
    <name type="scientific">Klebsiella phage vB_KleM_RaK2</name>
    <dbReference type="NCBI Taxonomy" id="1147094"/>
    <lineage>
        <taxon>Viruses</taxon>
        <taxon>Duplodnaviria</taxon>
        <taxon>Heunggongvirae</taxon>
        <taxon>Uroviricota</taxon>
        <taxon>Caudoviricetes</taxon>
        <taxon>Alcyoneusvirus</taxon>
        <taxon>Alcyoneusvirus RaK2</taxon>
    </lineage>
</organism>
<dbReference type="Proteomes" id="UP000007524">
    <property type="component" value="Segment"/>
</dbReference>
<evidence type="ECO:0000313" key="2">
    <source>
        <dbReference type="Proteomes" id="UP000007524"/>
    </source>
</evidence>
<name>H6X409_9CAUD</name>
<sequence>MKSKIQMRRAKHMIAIWLKPGDKESLKDAFDTAKRCWNRSSQRVLKTWAKELYKNPERYEFTGMAHKELKLEDFFTEDDCQYVLDTVQEHVSGSDNHYAIRSIIQHKWVYGLSTDYAIQYGLEAYFGKGLKFRPKRPVLKGIK</sequence>
<proteinExistence type="predicted"/>
<dbReference type="KEGG" id="vg:14012790"/>